<comment type="subcellular location">
    <subcellularLocation>
        <location evidence="1">Membrane</location>
        <topology evidence="1">Multi-pass membrane protein</topology>
    </subcellularLocation>
</comment>
<evidence type="ECO:0000256" key="5">
    <source>
        <dbReference type="SAM" id="Phobius"/>
    </source>
</evidence>
<keyword evidence="4 5" id="KW-0472">Membrane</keyword>
<evidence type="ECO:0000313" key="8">
    <source>
        <dbReference type="Proteomes" id="UP000199423"/>
    </source>
</evidence>
<feature type="transmembrane region" description="Helical" evidence="5">
    <location>
        <begin position="44"/>
        <end position="64"/>
    </location>
</feature>
<dbReference type="PROSITE" id="PS50850">
    <property type="entry name" value="MFS"/>
    <property type="match status" value="1"/>
</dbReference>
<accession>A0A1I7MXU5</accession>
<proteinExistence type="predicted"/>
<dbReference type="InterPro" id="IPR036259">
    <property type="entry name" value="MFS_trans_sf"/>
</dbReference>
<dbReference type="AlphaFoldDB" id="A0A1I7MXU5"/>
<dbReference type="Pfam" id="PF07690">
    <property type="entry name" value="MFS_1"/>
    <property type="match status" value="2"/>
</dbReference>
<feature type="transmembrane region" description="Helical" evidence="5">
    <location>
        <begin position="354"/>
        <end position="375"/>
    </location>
</feature>
<gene>
    <name evidence="7" type="ORF">SAMN04488557_0709</name>
</gene>
<keyword evidence="2 5" id="KW-0812">Transmembrane</keyword>
<feature type="transmembrane region" description="Helical" evidence="5">
    <location>
        <begin position="12"/>
        <end position="32"/>
    </location>
</feature>
<feature type="transmembrane region" description="Helical" evidence="5">
    <location>
        <begin position="76"/>
        <end position="93"/>
    </location>
</feature>
<dbReference type="InterPro" id="IPR051788">
    <property type="entry name" value="MFS_Transporter"/>
</dbReference>
<evidence type="ECO:0000256" key="4">
    <source>
        <dbReference type="ARBA" id="ARBA00023136"/>
    </source>
</evidence>
<dbReference type="GO" id="GO:0016020">
    <property type="term" value="C:membrane"/>
    <property type="evidence" value="ECO:0007669"/>
    <property type="project" value="UniProtKB-SubCell"/>
</dbReference>
<dbReference type="InterPro" id="IPR020846">
    <property type="entry name" value="MFS_dom"/>
</dbReference>
<dbReference type="Gene3D" id="1.20.1250.20">
    <property type="entry name" value="MFS general substrate transporter like domains"/>
    <property type="match status" value="2"/>
</dbReference>
<sequence length="377" mass="38560">MSASAPGRKEQFSTRAAFFVSGFTLAAWAPLVPYVKDRSELSDAALGLLLLCLGAGSVIAMPLAGVLSKRYGCRPVILLGALCIVVSLPVLALTSSVPLLVVMLFIFGSGQGTLDCVMNIQAIIVERESGRAMMSGFHGLFSVGGLAGVGVMTLLLSSGATPFMAAMTVVVVAVAAMAAAAPYLLPYGAEGDGSAFAIPHGVVLLIALLCFVMFLAEGAVLDWSAVFMTDNRNVDPSIGGAAYAAFALAMTIGRLTGDAVVERIGRRVVLLAGPLCAAVGLLIVTLVPYAWATILGFGLVGIGSANVVPIFFTAIGQQTTMPEHIAVPAVTMIGYFGILTGPAAIGFVAQVIGLPMAFAAVAILVIGVAVGGRWLRV</sequence>
<dbReference type="STRING" id="51670.SAMN04488557_0709"/>
<keyword evidence="3 5" id="KW-1133">Transmembrane helix</keyword>
<evidence type="ECO:0000256" key="3">
    <source>
        <dbReference type="ARBA" id="ARBA00022989"/>
    </source>
</evidence>
<reference evidence="8" key="1">
    <citation type="submission" date="2016-10" db="EMBL/GenBank/DDBJ databases">
        <authorList>
            <person name="Varghese N."/>
            <person name="Submissions S."/>
        </authorList>
    </citation>
    <scope>NUCLEOTIDE SEQUENCE [LARGE SCALE GENOMIC DNA]</scope>
    <source>
        <strain evidence="8">DSM 1565</strain>
    </source>
</reference>
<dbReference type="EMBL" id="FPCH01000001">
    <property type="protein sequence ID" value="SFV27231.1"/>
    <property type="molecule type" value="Genomic_DNA"/>
</dbReference>
<keyword evidence="8" id="KW-1185">Reference proteome</keyword>
<feature type="transmembrane region" description="Helical" evidence="5">
    <location>
        <begin position="99"/>
        <end position="125"/>
    </location>
</feature>
<dbReference type="SUPFAM" id="SSF103473">
    <property type="entry name" value="MFS general substrate transporter"/>
    <property type="match status" value="1"/>
</dbReference>
<feature type="domain" description="Major facilitator superfamily (MFS) profile" evidence="6">
    <location>
        <begin position="10"/>
        <end position="377"/>
    </location>
</feature>
<evidence type="ECO:0000256" key="2">
    <source>
        <dbReference type="ARBA" id="ARBA00022692"/>
    </source>
</evidence>
<dbReference type="RefSeq" id="WP_092864254.1">
    <property type="nucleotide sequence ID" value="NZ_FPCH01000001.1"/>
</dbReference>
<evidence type="ECO:0000313" key="7">
    <source>
        <dbReference type="EMBL" id="SFV27231.1"/>
    </source>
</evidence>
<dbReference type="GO" id="GO:0022857">
    <property type="term" value="F:transmembrane transporter activity"/>
    <property type="evidence" value="ECO:0007669"/>
    <property type="project" value="InterPro"/>
</dbReference>
<feature type="transmembrane region" description="Helical" evidence="5">
    <location>
        <begin position="268"/>
        <end position="291"/>
    </location>
</feature>
<feature type="transmembrane region" description="Helical" evidence="5">
    <location>
        <begin position="327"/>
        <end position="348"/>
    </location>
</feature>
<evidence type="ECO:0000259" key="6">
    <source>
        <dbReference type="PROSITE" id="PS50850"/>
    </source>
</evidence>
<feature type="transmembrane region" description="Helical" evidence="5">
    <location>
        <begin position="137"/>
        <end position="157"/>
    </location>
</feature>
<dbReference type="OrthoDB" id="9810941at2"/>
<dbReference type="InterPro" id="IPR011701">
    <property type="entry name" value="MFS"/>
</dbReference>
<feature type="transmembrane region" description="Helical" evidence="5">
    <location>
        <begin position="236"/>
        <end position="256"/>
    </location>
</feature>
<feature type="transmembrane region" description="Helical" evidence="5">
    <location>
        <begin position="163"/>
        <end position="185"/>
    </location>
</feature>
<organism evidence="7 8">
    <name type="scientific">Hyphomicrobium facile</name>
    <dbReference type="NCBI Taxonomy" id="51670"/>
    <lineage>
        <taxon>Bacteria</taxon>
        <taxon>Pseudomonadati</taxon>
        <taxon>Pseudomonadota</taxon>
        <taxon>Alphaproteobacteria</taxon>
        <taxon>Hyphomicrobiales</taxon>
        <taxon>Hyphomicrobiaceae</taxon>
        <taxon>Hyphomicrobium</taxon>
    </lineage>
</organism>
<dbReference type="Proteomes" id="UP000199423">
    <property type="component" value="Unassembled WGS sequence"/>
</dbReference>
<dbReference type="PANTHER" id="PTHR23514">
    <property type="entry name" value="BYPASS OF STOP CODON PROTEIN 6"/>
    <property type="match status" value="1"/>
</dbReference>
<feature type="transmembrane region" description="Helical" evidence="5">
    <location>
        <begin position="297"/>
        <end position="315"/>
    </location>
</feature>
<name>A0A1I7MXU5_9HYPH</name>
<feature type="transmembrane region" description="Helical" evidence="5">
    <location>
        <begin position="197"/>
        <end position="216"/>
    </location>
</feature>
<dbReference type="CDD" id="cd17393">
    <property type="entry name" value="MFS_MosC_like"/>
    <property type="match status" value="1"/>
</dbReference>
<dbReference type="PANTHER" id="PTHR23514:SF13">
    <property type="entry name" value="INNER MEMBRANE PROTEIN YBJJ"/>
    <property type="match status" value="1"/>
</dbReference>
<protein>
    <submittedName>
        <fullName evidence="7">Fucose permease</fullName>
    </submittedName>
</protein>
<evidence type="ECO:0000256" key="1">
    <source>
        <dbReference type="ARBA" id="ARBA00004141"/>
    </source>
</evidence>